<name>A0ABN3Z9A3_BACA1</name>
<dbReference type="Proteomes" id="UP000006867">
    <property type="component" value="Chromosome"/>
</dbReference>
<proteinExistence type="predicted"/>
<evidence type="ECO:0000313" key="2">
    <source>
        <dbReference type="EMBL" id="ADP32670.1"/>
    </source>
</evidence>
<dbReference type="RefSeq" id="WP_003325721.1">
    <property type="nucleotide sequence ID" value="NC_014639.1"/>
</dbReference>
<dbReference type="Pfam" id="PF23491">
    <property type="entry name" value="bPH_8"/>
    <property type="match status" value="1"/>
</dbReference>
<sequence length="87" mass="9926">MLGIKIDKFNESLKISWQLSQIEIPIKEIKDVSLDLTYGGEEKNAIRIGTPYGTTDRVVIKTTNNTYILFTTNVNSTMNKINSLLRY</sequence>
<evidence type="ECO:0000313" key="3">
    <source>
        <dbReference type="Proteomes" id="UP000006867"/>
    </source>
</evidence>
<protein>
    <recommendedName>
        <fullName evidence="1">Sublancin immunity protein SunI-like PH domain-containing protein</fullName>
    </recommendedName>
</protein>
<accession>A0ABN3Z9A3</accession>
<reference evidence="2 3" key="1">
    <citation type="journal article" date="2011" name="Front. Microbiol.">
        <title>Genomic signatures of strain selection and enhancement in Bacillus atrophaeus var. globigii, a historical biowarfare simulant.</title>
        <authorList>
            <person name="Gibbons H.S."/>
            <person name="Broomall S.M."/>
            <person name="McNew L.A."/>
            <person name="Daligault H."/>
            <person name="Chapman C."/>
            <person name="Bruce D."/>
            <person name="Karavis M."/>
            <person name="Krepps M."/>
            <person name="McGregor P.A."/>
            <person name="Hong C."/>
            <person name="Park K.H."/>
            <person name="Akmal A."/>
            <person name="Feldman A."/>
            <person name="Lin J.S."/>
            <person name="Chang W.E."/>
            <person name="Higgs B.W."/>
            <person name="Demirev P."/>
            <person name="Lindquist J."/>
            <person name="Liem A."/>
            <person name="Fochler E."/>
            <person name="Read T.D."/>
            <person name="Tapia R."/>
            <person name="Johnson S."/>
            <person name="Bishop-Lilly K.A."/>
            <person name="Detter C."/>
            <person name="Han C."/>
            <person name="Sozhamannan S."/>
            <person name="Rosenzweig C.N."/>
            <person name="Skowronski E.W."/>
        </authorList>
    </citation>
    <scope>NUCLEOTIDE SEQUENCE [LARGE SCALE GENOMIC DNA]</scope>
    <source>
        <strain evidence="2 3">1942</strain>
    </source>
</reference>
<dbReference type="InterPro" id="IPR055365">
    <property type="entry name" value="PH_SunI-like"/>
</dbReference>
<evidence type="ECO:0000259" key="1">
    <source>
        <dbReference type="Pfam" id="PF23491"/>
    </source>
</evidence>
<feature type="domain" description="Sublancin immunity protein SunI-like PH" evidence="1">
    <location>
        <begin position="2"/>
        <end position="83"/>
    </location>
</feature>
<keyword evidence="3" id="KW-1185">Reference proteome</keyword>
<organism evidence="2 3">
    <name type="scientific">Bacillus atrophaeus (strain 1942)</name>
    <dbReference type="NCBI Taxonomy" id="720555"/>
    <lineage>
        <taxon>Bacteria</taxon>
        <taxon>Bacillati</taxon>
        <taxon>Bacillota</taxon>
        <taxon>Bacilli</taxon>
        <taxon>Bacillales</taxon>
        <taxon>Bacillaceae</taxon>
        <taxon>Bacillus</taxon>
    </lineage>
</organism>
<gene>
    <name evidence="2" type="ordered locus">BATR1942_08685</name>
</gene>
<dbReference type="EMBL" id="CP002207">
    <property type="protein sequence ID" value="ADP32670.1"/>
    <property type="molecule type" value="Genomic_DNA"/>
</dbReference>